<evidence type="ECO:0000313" key="2">
    <source>
        <dbReference type="Proteomes" id="UP000599312"/>
    </source>
</evidence>
<reference evidence="1" key="1">
    <citation type="submission" date="2020-11" db="EMBL/GenBank/DDBJ databases">
        <authorList>
            <person name="Kim M.K."/>
        </authorList>
    </citation>
    <scope>NUCLEOTIDE SEQUENCE</scope>
    <source>
        <strain evidence="1">BT350</strain>
    </source>
</reference>
<evidence type="ECO:0000313" key="1">
    <source>
        <dbReference type="EMBL" id="MBF9231987.1"/>
    </source>
</evidence>
<sequence length="258" mass="29542">MSKLIGEQPGEARTNWDEFTETGFRDLLKSLKSRSYNFASFAHPPETKHVLWRHDVDQSLHRAARLAEIEAEEGARAVYFLNPRSQFYNLLEPVSAALTRRVRDGGHEIGLHFDASAFDVRIWTASTLAQAVHAERVLLESILGQPIRTMSWHNPDMSNLLDFKDREIGGLINAYADAYKRDYNYVSDSNGYWRFTPMAEVIAAGHPKLHLLTHPEWWTPEPLSPSERVDRCIFGRARAIRHEYDTILAKGGRKNLKS</sequence>
<name>A0A931BJ10_9HYPH</name>
<dbReference type="InterPro" id="IPR011330">
    <property type="entry name" value="Glyco_hydro/deAcase_b/a-brl"/>
</dbReference>
<keyword evidence="2" id="KW-1185">Reference proteome</keyword>
<dbReference type="GO" id="GO:0005975">
    <property type="term" value="P:carbohydrate metabolic process"/>
    <property type="evidence" value="ECO:0007669"/>
    <property type="project" value="InterPro"/>
</dbReference>
<protein>
    <submittedName>
        <fullName evidence="1">Uncharacterized protein</fullName>
    </submittedName>
</protein>
<dbReference type="EMBL" id="JADQDO010000001">
    <property type="protein sequence ID" value="MBF9231987.1"/>
    <property type="molecule type" value="Genomic_DNA"/>
</dbReference>
<organism evidence="1 2">
    <name type="scientific">Microvirga alba</name>
    <dbReference type="NCBI Taxonomy" id="2791025"/>
    <lineage>
        <taxon>Bacteria</taxon>
        <taxon>Pseudomonadati</taxon>
        <taxon>Pseudomonadota</taxon>
        <taxon>Alphaproteobacteria</taxon>
        <taxon>Hyphomicrobiales</taxon>
        <taxon>Methylobacteriaceae</taxon>
        <taxon>Microvirga</taxon>
    </lineage>
</organism>
<gene>
    <name evidence="1" type="ORF">I2H38_01205</name>
</gene>
<dbReference type="RefSeq" id="WP_196269974.1">
    <property type="nucleotide sequence ID" value="NZ_JADQDO010000001.1"/>
</dbReference>
<dbReference type="SUPFAM" id="SSF88713">
    <property type="entry name" value="Glycoside hydrolase/deacetylase"/>
    <property type="match status" value="1"/>
</dbReference>
<proteinExistence type="predicted"/>
<dbReference type="Gene3D" id="3.20.20.370">
    <property type="entry name" value="Glycoside hydrolase/deacetylase"/>
    <property type="match status" value="1"/>
</dbReference>
<accession>A0A931BJ10</accession>
<comment type="caution">
    <text evidence="1">The sequence shown here is derived from an EMBL/GenBank/DDBJ whole genome shotgun (WGS) entry which is preliminary data.</text>
</comment>
<dbReference type="AlphaFoldDB" id="A0A931BJ10"/>
<dbReference type="Proteomes" id="UP000599312">
    <property type="component" value="Unassembled WGS sequence"/>
</dbReference>